<sequence>MTTTTEPAADYPLWREAAAARAFVLCAALAG</sequence>
<protein>
    <submittedName>
        <fullName evidence="1">Uncharacterized protein</fullName>
    </submittedName>
</protein>
<dbReference type="EMBL" id="CP036265">
    <property type="protein sequence ID" value="QDT14503.1"/>
    <property type="molecule type" value="Genomic_DNA"/>
</dbReference>
<dbReference type="Proteomes" id="UP000318741">
    <property type="component" value="Chromosome"/>
</dbReference>
<organism evidence="1 2">
    <name type="scientific">Alienimonas californiensis</name>
    <dbReference type="NCBI Taxonomy" id="2527989"/>
    <lineage>
        <taxon>Bacteria</taxon>
        <taxon>Pseudomonadati</taxon>
        <taxon>Planctomycetota</taxon>
        <taxon>Planctomycetia</taxon>
        <taxon>Planctomycetales</taxon>
        <taxon>Planctomycetaceae</taxon>
        <taxon>Alienimonas</taxon>
    </lineage>
</organism>
<proteinExistence type="predicted"/>
<dbReference type="KEGG" id="acaf:CA12_05770"/>
<name>A0A517P550_9PLAN</name>
<reference evidence="1 2" key="1">
    <citation type="submission" date="2019-02" db="EMBL/GenBank/DDBJ databases">
        <title>Deep-cultivation of Planctomycetes and their phenomic and genomic characterization uncovers novel biology.</title>
        <authorList>
            <person name="Wiegand S."/>
            <person name="Jogler M."/>
            <person name="Boedeker C."/>
            <person name="Pinto D."/>
            <person name="Vollmers J."/>
            <person name="Rivas-Marin E."/>
            <person name="Kohn T."/>
            <person name="Peeters S.H."/>
            <person name="Heuer A."/>
            <person name="Rast P."/>
            <person name="Oberbeckmann S."/>
            <person name="Bunk B."/>
            <person name="Jeske O."/>
            <person name="Meyerdierks A."/>
            <person name="Storesund J.E."/>
            <person name="Kallscheuer N."/>
            <person name="Luecker S."/>
            <person name="Lage O.M."/>
            <person name="Pohl T."/>
            <person name="Merkel B.J."/>
            <person name="Hornburger P."/>
            <person name="Mueller R.-W."/>
            <person name="Bruemmer F."/>
            <person name="Labrenz M."/>
            <person name="Spormann A.M."/>
            <person name="Op den Camp H."/>
            <person name="Overmann J."/>
            <person name="Amann R."/>
            <person name="Jetten M.S.M."/>
            <person name="Mascher T."/>
            <person name="Medema M.H."/>
            <person name="Devos D.P."/>
            <person name="Kaster A.-K."/>
            <person name="Ovreas L."/>
            <person name="Rohde M."/>
            <person name="Galperin M.Y."/>
            <person name="Jogler C."/>
        </authorList>
    </citation>
    <scope>NUCLEOTIDE SEQUENCE [LARGE SCALE GENOMIC DNA]</scope>
    <source>
        <strain evidence="1 2">CA12</strain>
    </source>
</reference>
<evidence type="ECO:0000313" key="2">
    <source>
        <dbReference type="Proteomes" id="UP000318741"/>
    </source>
</evidence>
<gene>
    <name evidence="1" type="ORF">CA12_05770</name>
</gene>
<evidence type="ECO:0000313" key="1">
    <source>
        <dbReference type="EMBL" id="QDT14503.1"/>
    </source>
</evidence>
<keyword evidence="2" id="KW-1185">Reference proteome</keyword>
<accession>A0A517P550</accession>
<dbReference type="AlphaFoldDB" id="A0A517P550"/>